<feature type="domain" description="ABC transmembrane type-2" evidence="6">
    <location>
        <begin position="113"/>
        <end position="343"/>
    </location>
</feature>
<dbReference type="InterPro" id="IPR047817">
    <property type="entry name" value="ABC2_TM_bact-type"/>
</dbReference>
<dbReference type="EMBL" id="CP071090">
    <property type="protein sequence ID" value="QSQ19561.1"/>
    <property type="molecule type" value="Genomic_DNA"/>
</dbReference>
<protein>
    <submittedName>
        <fullName evidence="7">ABC transporter permease</fullName>
    </submittedName>
</protein>
<keyword evidence="4 5" id="KW-0472">Membrane</keyword>
<feature type="transmembrane region" description="Helical" evidence="5">
    <location>
        <begin position="151"/>
        <end position="174"/>
    </location>
</feature>
<proteinExistence type="predicted"/>
<sequence>MTGSLGQLILMRLRMLFRMPEVLFWTFGFPIVTTLVLGLAFRTEALKPVQVAVSDGPEAKALVARLEGVSELQVQTLPEGDARRRLARGQVSLVLLSSNPEPEALVDPSQPEGRTARLLVTQALSTSAQGPRIEAVKTTPVSEPGNRYIDFLVPGLLGMSLMSSSLWALASPLVAMRGGKLLKRLAATPMRRSHFFISFLTGRLLFALLEVAFFCVFARLLFRVPMFGSYVAFTVMSLVGAVSFAGLGLLVATRASSEEAVGGLINLVSMPMLFLSGVFFSSENFPGWLQPFIRALPLTMLNDSLRAIMLEGTGLAALGLPLALLAVWTVVPLVMALKWFRWV</sequence>
<evidence type="ECO:0000256" key="3">
    <source>
        <dbReference type="ARBA" id="ARBA00022989"/>
    </source>
</evidence>
<evidence type="ECO:0000256" key="2">
    <source>
        <dbReference type="ARBA" id="ARBA00022692"/>
    </source>
</evidence>
<dbReference type="PROSITE" id="PS51012">
    <property type="entry name" value="ABC_TM2"/>
    <property type="match status" value="1"/>
</dbReference>
<evidence type="ECO:0000313" key="8">
    <source>
        <dbReference type="Proteomes" id="UP000662747"/>
    </source>
</evidence>
<evidence type="ECO:0000259" key="6">
    <source>
        <dbReference type="PROSITE" id="PS51012"/>
    </source>
</evidence>
<dbReference type="RefSeq" id="WP_206721145.1">
    <property type="nucleotide sequence ID" value="NZ_CP071090.1"/>
</dbReference>
<keyword evidence="8" id="KW-1185">Reference proteome</keyword>
<keyword evidence="2 5" id="KW-0812">Transmembrane</keyword>
<dbReference type="PANTHER" id="PTHR43027:SF2">
    <property type="entry name" value="TRANSPORT PERMEASE PROTEIN"/>
    <property type="match status" value="1"/>
</dbReference>
<keyword evidence="3 5" id="KW-1133">Transmembrane helix</keyword>
<feature type="transmembrane region" description="Helical" evidence="5">
    <location>
        <begin position="21"/>
        <end position="41"/>
    </location>
</feature>
<dbReference type="Pfam" id="PF12698">
    <property type="entry name" value="ABC2_membrane_3"/>
    <property type="match status" value="1"/>
</dbReference>
<feature type="transmembrane region" description="Helical" evidence="5">
    <location>
        <begin position="264"/>
        <end position="282"/>
    </location>
</feature>
<dbReference type="Proteomes" id="UP000662747">
    <property type="component" value="Chromosome"/>
</dbReference>
<dbReference type="PANTHER" id="PTHR43027">
    <property type="entry name" value="DOXORUBICIN RESISTANCE ABC TRANSPORTER PERMEASE PROTEIN DRRC-RELATED"/>
    <property type="match status" value="1"/>
</dbReference>
<feature type="transmembrane region" description="Helical" evidence="5">
    <location>
        <begin position="195"/>
        <end position="221"/>
    </location>
</feature>
<name>A0ABX7NQ88_9BACT</name>
<comment type="subcellular location">
    <subcellularLocation>
        <location evidence="1">Membrane</location>
        <topology evidence="1">Multi-pass membrane protein</topology>
    </subcellularLocation>
</comment>
<organism evidence="7 8">
    <name type="scientific">Pyxidicoccus parkwayensis</name>
    <dbReference type="NCBI Taxonomy" id="2813578"/>
    <lineage>
        <taxon>Bacteria</taxon>
        <taxon>Pseudomonadati</taxon>
        <taxon>Myxococcota</taxon>
        <taxon>Myxococcia</taxon>
        <taxon>Myxococcales</taxon>
        <taxon>Cystobacterineae</taxon>
        <taxon>Myxococcaceae</taxon>
        <taxon>Pyxidicoccus</taxon>
    </lineage>
</organism>
<gene>
    <name evidence="7" type="ORF">JY651_30135</name>
</gene>
<feature type="transmembrane region" description="Helical" evidence="5">
    <location>
        <begin position="227"/>
        <end position="252"/>
    </location>
</feature>
<dbReference type="InterPro" id="IPR013525">
    <property type="entry name" value="ABC2_TM"/>
</dbReference>
<dbReference type="InterPro" id="IPR052902">
    <property type="entry name" value="ABC-2_transporter"/>
</dbReference>
<feature type="transmembrane region" description="Helical" evidence="5">
    <location>
        <begin position="315"/>
        <end position="337"/>
    </location>
</feature>
<reference evidence="7 8" key="1">
    <citation type="submission" date="2021-02" db="EMBL/GenBank/DDBJ databases">
        <title>De Novo genome assembly of isolated myxobacteria.</title>
        <authorList>
            <person name="Stevens D.C."/>
        </authorList>
    </citation>
    <scope>NUCLEOTIDE SEQUENCE [LARGE SCALE GENOMIC DNA]</scope>
    <source>
        <strain evidence="8">SCPEA02</strain>
    </source>
</reference>
<evidence type="ECO:0000256" key="5">
    <source>
        <dbReference type="SAM" id="Phobius"/>
    </source>
</evidence>
<accession>A0ABX7NQ88</accession>
<evidence type="ECO:0000256" key="1">
    <source>
        <dbReference type="ARBA" id="ARBA00004141"/>
    </source>
</evidence>
<evidence type="ECO:0000256" key="4">
    <source>
        <dbReference type="ARBA" id="ARBA00023136"/>
    </source>
</evidence>
<evidence type="ECO:0000313" key="7">
    <source>
        <dbReference type="EMBL" id="QSQ19561.1"/>
    </source>
</evidence>